<organism evidence="3 4">
    <name type="scientific">Nocardioides kribbensis</name>
    <dbReference type="NCBI Taxonomy" id="305517"/>
    <lineage>
        <taxon>Bacteria</taxon>
        <taxon>Bacillati</taxon>
        <taxon>Actinomycetota</taxon>
        <taxon>Actinomycetes</taxon>
        <taxon>Propionibacteriales</taxon>
        <taxon>Nocardioidaceae</taxon>
        <taxon>Nocardioides</taxon>
    </lineage>
</organism>
<evidence type="ECO:0000256" key="2">
    <source>
        <dbReference type="SAM" id="Phobius"/>
    </source>
</evidence>
<name>A0ABV1NZB4_9ACTN</name>
<evidence type="ECO:0000313" key="3">
    <source>
        <dbReference type="EMBL" id="MEQ7847834.1"/>
    </source>
</evidence>
<comment type="caution">
    <text evidence="3">The sequence shown here is derived from an EMBL/GenBank/DDBJ whole genome shotgun (WGS) entry which is preliminary data.</text>
</comment>
<proteinExistence type="predicted"/>
<feature type="region of interest" description="Disordered" evidence="1">
    <location>
        <begin position="1"/>
        <end position="27"/>
    </location>
</feature>
<evidence type="ECO:0000256" key="1">
    <source>
        <dbReference type="SAM" id="MobiDB-lite"/>
    </source>
</evidence>
<protein>
    <recommendedName>
        <fullName evidence="5">DUF3040 domain-containing protein</fullName>
    </recommendedName>
</protein>
<keyword evidence="2" id="KW-0472">Membrane</keyword>
<feature type="compositionally biased region" description="Basic and acidic residues" evidence="1">
    <location>
        <begin position="1"/>
        <end position="26"/>
    </location>
</feature>
<dbReference type="RefSeq" id="WP_349804720.1">
    <property type="nucleotide sequence ID" value="NZ_JBEGDP010000011.1"/>
</dbReference>
<feature type="region of interest" description="Disordered" evidence="1">
    <location>
        <begin position="93"/>
        <end position="139"/>
    </location>
</feature>
<dbReference type="EMBL" id="JBEGDP010000011">
    <property type="protein sequence ID" value="MEQ7847834.1"/>
    <property type="molecule type" value="Genomic_DNA"/>
</dbReference>
<keyword evidence="2" id="KW-1133">Transmembrane helix</keyword>
<keyword evidence="2" id="KW-0812">Transmembrane</keyword>
<gene>
    <name evidence="3" type="ORF">V6R90_11140</name>
</gene>
<accession>A0ABV1NZB4</accession>
<feature type="transmembrane region" description="Helical" evidence="2">
    <location>
        <begin position="72"/>
        <end position="90"/>
    </location>
</feature>
<keyword evidence="4" id="KW-1185">Reference proteome</keyword>
<feature type="compositionally biased region" description="Low complexity" evidence="1">
    <location>
        <begin position="93"/>
        <end position="121"/>
    </location>
</feature>
<evidence type="ECO:0000313" key="4">
    <source>
        <dbReference type="Proteomes" id="UP001482520"/>
    </source>
</evidence>
<evidence type="ECO:0008006" key="5">
    <source>
        <dbReference type="Google" id="ProtNLM"/>
    </source>
</evidence>
<dbReference type="Proteomes" id="UP001482520">
    <property type="component" value="Unassembled WGS sequence"/>
</dbReference>
<reference evidence="3 4" key="1">
    <citation type="submission" date="2024-02" db="EMBL/GenBank/DDBJ databases">
        <title>Full genome sequence of Nocardioides kribbensis.</title>
        <authorList>
            <person name="Poletto B.L."/>
            <person name="Silva G."/>
            <person name="Galante D."/>
            <person name="Campos K.R."/>
            <person name="Santos M.B.N."/>
            <person name="Sacchi C.T."/>
        </authorList>
    </citation>
    <scope>NUCLEOTIDE SEQUENCE [LARGE SCALE GENOMIC DNA]</scope>
    <source>
        <strain evidence="3 4">O4R</strain>
    </source>
</reference>
<sequence>MAHDPDLTPEQQREVTRRLADARHTEPLPVDVAARLDQVLARLDAGEDVATSPAPIDLAAHQARRRRRVTRLLVAAAAVVVVGVGAAQVVPELTPAGSGDASESTSDAGAEAAGSAGSGADPSQTAPATEDRADTESDAEAADGLLESAQLAVPGVRRLTERDFTGSVSRVRDEASAAARRVDAFAAEDDGSEELAGPSNDSSLNALAERSARRAARALAGWDVCESADWGPGLLVRVRYAGEPAVLAFRSPAGDTQVVDLLQCGTAEVLRSVTLPRR</sequence>